<dbReference type="AlphaFoldDB" id="B5XPT2"/>
<protein>
    <submittedName>
        <fullName evidence="1">Uncharacterized protein</fullName>
    </submittedName>
</protein>
<gene>
    <name evidence="1" type="ordered locus">KPK_1831</name>
</gene>
<proteinExistence type="predicted"/>
<name>B5XPT2_KLEV3</name>
<dbReference type="EMBL" id="CP000964">
    <property type="protein sequence ID" value="ACI08187.1"/>
    <property type="molecule type" value="Genomic_DNA"/>
</dbReference>
<reference evidence="1 2" key="1">
    <citation type="journal article" date="2008" name="PLoS Genet.">
        <title>Complete genome sequence of the N2-fixing broad host range endophyte Klebsiella pneumoniae 342 and virulence predictions verified in mice.</title>
        <authorList>
            <person name="Fouts D.E."/>
            <person name="Tyler H.L."/>
            <person name="DeBoy R.T."/>
            <person name="Daugherty S."/>
            <person name="Ren Q."/>
            <person name="Badger J.H."/>
            <person name="Durkin A.S."/>
            <person name="Huot H."/>
            <person name="Shrivastava S."/>
            <person name="Kothari S."/>
            <person name="Dodson R.J."/>
            <person name="Mohamoud Y."/>
            <person name="Khouri H."/>
            <person name="Roesch L.F."/>
            <person name="Krogfelt K.A."/>
            <person name="Struve C."/>
            <person name="Triplett E.W."/>
            <person name="Methe B.A."/>
        </authorList>
    </citation>
    <scope>NUCLEOTIDE SEQUENCE [LARGE SCALE GENOMIC DNA]</scope>
    <source>
        <strain evidence="1 2">342</strain>
    </source>
</reference>
<organism evidence="1 2">
    <name type="scientific">Klebsiella variicola (strain 342)</name>
    <name type="common">Klebsiella pneumoniae</name>
    <dbReference type="NCBI Taxonomy" id="507522"/>
    <lineage>
        <taxon>Bacteria</taxon>
        <taxon>Pseudomonadati</taxon>
        <taxon>Pseudomonadota</taxon>
        <taxon>Gammaproteobacteria</taxon>
        <taxon>Enterobacterales</taxon>
        <taxon>Enterobacteriaceae</taxon>
        <taxon>Klebsiella/Raoultella group</taxon>
        <taxon>Klebsiella</taxon>
        <taxon>Klebsiella pneumoniae complex</taxon>
    </lineage>
</organism>
<evidence type="ECO:0000313" key="1">
    <source>
        <dbReference type="EMBL" id="ACI08187.1"/>
    </source>
</evidence>
<dbReference type="HOGENOM" id="CLU_3099858_0_0_6"/>
<accession>B5XPT2</accession>
<sequence>MKQIKNNAAILLTFIIKPHYQMLGFLFLVKECLATLQNKYSNRKMNIYLMM</sequence>
<dbReference type="Proteomes" id="UP000001734">
    <property type="component" value="Chromosome"/>
</dbReference>
<dbReference type="KEGG" id="kpe:KPK_1831"/>
<evidence type="ECO:0000313" key="2">
    <source>
        <dbReference type="Proteomes" id="UP000001734"/>
    </source>
</evidence>
<dbReference type="BioCyc" id="KPNE507522:GI0B-1825-MONOMER"/>